<evidence type="ECO:0000256" key="3">
    <source>
        <dbReference type="RuleBase" id="RU003939"/>
    </source>
</evidence>
<protein>
    <submittedName>
        <fullName evidence="4">DNA-binding protein</fullName>
    </submittedName>
</protein>
<dbReference type="GO" id="GO:0030527">
    <property type="term" value="F:structural constituent of chromatin"/>
    <property type="evidence" value="ECO:0007669"/>
    <property type="project" value="InterPro"/>
</dbReference>
<dbReference type="GO" id="GO:0003677">
    <property type="term" value="F:DNA binding"/>
    <property type="evidence" value="ECO:0007669"/>
    <property type="project" value="UniProtKB-KW"/>
</dbReference>
<dbReference type="EMBL" id="PSZP01000042">
    <property type="protein sequence ID" value="TCG10473.1"/>
    <property type="molecule type" value="Genomic_DNA"/>
</dbReference>
<dbReference type="RefSeq" id="WP_131613796.1">
    <property type="nucleotide sequence ID" value="NZ_PSZP01000042.1"/>
</dbReference>
<dbReference type="AlphaFoldDB" id="A0A4R0XIR4"/>
<dbReference type="SMART" id="SM00411">
    <property type="entry name" value="BHL"/>
    <property type="match status" value="1"/>
</dbReference>
<gene>
    <name evidence="4" type="ORF">C4B25_04075</name>
</gene>
<dbReference type="OrthoDB" id="9799835at2"/>
<sequence length="90" mass="9663">MNKAELIENISTKSGLTKADAERALNAFIESVTMSVKEGNKVTIAGLGTFERVSRAARTGINPQTKETIEIAAKNAPKFKPAKAFKELVA</sequence>
<organism evidence="4 5">
    <name type="scientific">Mycoplasma todarodis</name>
    <dbReference type="NCBI Taxonomy" id="1937191"/>
    <lineage>
        <taxon>Bacteria</taxon>
        <taxon>Bacillati</taxon>
        <taxon>Mycoplasmatota</taxon>
        <taxon>Mollicutes</taxon>
        <taxon>Mycoplasmataceae</taxon>
        <taxon>Mycoplasma</taxon>
    </lineage>
</organism>
<name>A0A4R0XIR4_9MOLU</name>
<evidence type="ECO:0000256" key="1">
    <source>
        <dbReference type="ARBA" id="ARBA00023067"/>
    </source>
</evidence>
<dbReference type="PANTHER" id="PTHR33175">
    <property type="entry name" value="DNA-BINDING PROTEIN HU"/>
    <property type="match status" value="1"/>
</dbReference>
<dbReference type="InterPro" id="IPR000119">
    <property type="entry name" value="Hist_DNA-bd"/>
</dbReference>
<dbReference type="Pfam" id="PF00216">
    <property type="entry name" value="Bac_DNA_binding"/>
    <property type="match status" value="1"/>
</dbReference>
<comment type="caution">
    <text evidence="4">The sequence shown here is derived from an EMBL/GenBank/DDBJ whole genome shotgun (WGS) entry which is preliminary data.</text>
</comment>
<comment type="similarity">
    <text evidence="3">Belongs to the bacterial histone-like protein family.</text>
</comment>
<reference evidence="4 5" key="1">
    <citation type="submission" date="2018-02" db="EMBL/GenBank/DDBJ databases">
        <title>Mycoplasma marinum and Mycoplasma todarodis sp. nov., moderately halophilic and psychrotolerant mycoplasmas isolated from cephalopods.</title>
        <authorList>
            <person name="Viver T."/>
        </authorList>
    </citation>
    <scope>NUCLEOTIDE SEQUENCE [LARGE SCALE GENOMIC DNA]</scope>
    <source>
        <strain evidence="4 5">5H</strain>
    </source>
</reference>
<dbReference type="Proteomes" id="UP000291072">
    <property type="component" value="Unassembled WGS sequence"/>
</dbReference>
<proteinExistence type="inferred from homology"/>
<evidence type="ECO:0000313" key="4">
    <source>
        <dbReference type="EMBL" id="TCG10473.1"/>
    </source>
</evidence>
<dbReference type="PANTHER" id="PTHR33175:SF3">
    <property type="entry name" value="DNA-BINDING PROTEIN HU-BETA"/>
    <property type="match status" value="1"/>
</dbReference>
<dbReference type="GO" id="GO:0030261">
    <property type="term" value="P:chromosome condensation"/>
    <property type="evidence" value="ECO:0007669"/>
    <property type="project" value="UniProtKB-KW"/>
</dbReference>
<dbReference type="Gene3D" id="4.10.520.10">
    <property type="entry name" value="IHF-like DNA-binding proteins"/>
    <property type="match status" value="1"/>
</dbReference>
<keyword evidence="5" id="KW-1185">Reference proteome</keyword>
<evidence type="ECO:0000313" key="5">
    <source>
        <dbReference type="Proteomes" id="UP000291072"/>
    </source>
</evidence>
<accession>A0A4R0XIR4</accession>
<dbReference type="SUPFAM" id="SSF47729">
    <property type="entry name" value="IHF-like DNA-binding proteins"/>
    <property type="match status" value="1"/>
</dbReference>
<keyword evidence="1" id="KW-0226">DNA condensation</keyword>
<dbReference type="InterPro" id="IPR010992">
    <property type="entry name" value="IHF-like_DNA-bd_dom_sf"/>
</dbReference>
<evidence type="ECO:0000256" key="2">
    <source>
        <dbReference type="ARBA" id="ARBA00023125"/>
    </source>
</evidence>
<dbReference type="PRINTS" id="PR01727">
    <property type="entry name" value="DNABINDINGHU"/>
</dbReference>
<keyword evidence="2 4" id="KW-0238">DNA-binding</keyword>
<dbReference type="CDD" id="cd13831">
    <property type="entry name" value="HU"/>
    <property type="match status" value="1"/>
</dbReference>